<name>A0ABS8N8I5_9CLOT</name>
<reference evidence="11" key="1">
    <citation type="submission" date="2021-11" db="EMBL/GenBank/DDBJ databases">
        <authorList>
            <person name="Qingchun L."/>
            <person name="Dong Z."/>
            <person name="Zongwei Q."/>
            <person name="Jia Z."/>
            <person name="Duotao L."/>
        </authorList>
    </citation>
    <scope>NUCLEOTIDE SEQUENCE</scope>
    <source>
        <strain evidence="11">WLY-B-L2</strain>
    </source>
</reference>
<dbReference type="CDD" id="cd00075">
    <property type="entry name" value="HATPase"/>
    <property type="match status" value="1"/>
</dbReference>
<dbReference type="Pfam" id="PF02518">
    <property type="entry name" value="HATPase_c"/>
    <property type="match status" value="1"/>
</dbReference>
<accession>A0ABS8N8I5</accession>
<dbReference type="InterPro" id="IPR004358">
    <property type="entry name" value="Sig_transdc_His_kin-like_C"/>
</dbReference>
<dbReference type="Proteomes" id="UP001165422">
    <property type="component" value="Unassembled WGS sequence"/>
</dbReference>
<dbReference type="CDD" id="cd00082">
    <property type="entry name" value="HisKA"/>
    <property type="match status" value="1"/>
</dbReference>
<dbReference type="EC" id="2.7.13.3" evidence="3"/>
<evidence type="ECO:0000256" key="7">
    <source>
        <dbReference type="ARBA" id="ARBA00023012"/>
    </source>
</evidence>
<dbReference type="Gene3D" id="6.10.340.10">
    <property type="match status" value="1"/>
</dbReference>
<dbReference type="InterPro" id="IPR003594">
    <property type="entry name" value="HATPase_dom"/>
</dbReference>
<dbReference type="InterPro" id="IPR003660">
    <property type="entry name" value="HAMP_dom"/>
</dbReference>
<proteinExistence type="predicted"/>
<dbReference type="InterPro" id="IPR036890">
    <property type="entry name" value="HATPase_C_sf"/>
</dbReference>
<dbReference type="InterPro" id="IPR035965">
    <property type="entry name" value="PAS-like_dom_sf"/>
</dbReference>
<dbReference type="Pfam" id="PF00672">
    <property type="entry name" value="HAMP"/>
    <property type="match status" value="1"/>
</dbReference>
<keyword evidence="8" id="KW-0472">Membrane</keyword>
<evidence type="ECO:0000256" key="8">
    <source>
        <dbReference type="SAM" id="Phobius"/>
    </source>
</evidence>
<dbReference type="SMART" id="SM00304">
    <property type="entry name" value="HAMP"/>
    <property type="match status" value="1"/>
</dbReference>
<keyword evidence="7" id="KW-0902">Two-component regulatory system</keyword>
<keyword evidence="5" id="KW-0808">Transferase</keyword>
<dbReference type="Gene3D" id="1.10.287.130">
    <property type="match status" value="1"/>
</dbReference>
<evidence type="ECO:0000256" key="5">
    <source>
        <dbReference type="ARBA" id="ARBA00022679"/>
    </source>
</evidence>
<gene>
    <name evidence="11" type="ORF">LN736_11005</name>
</gene>
<feature type="transmembrane region" description="Helical" evidence="8">
    <location>
        <begin position="161"/>
        <end position="185"/>
    </location>
</feature>
<dbReference type="SUPFAM" id="SSF158472">
    <property type="entry name" value="HAMP domain-like"/>
    <property type="match status" value="1"/>
</dbReference>
<keyword evidence="8" id="KW-1133">Transmembrane helix</keyword>
<dbReference type="SMART" id="SM00387">
    <property type="entry name" value="HATPase_c"/>
    <property type="match status" value="1"/>
</dbReference>
<dbReference type="CDD" id="cd06225">
    <property type="entry name" value="HAMP"/>
    <property type="match status" value="1"/>
</dbReference>
<dbReference type="InterPro" id="IPR003661">
    <property type="entry name" value="HisK_dim/P_dom"/>
</dbReference>
<feature type="domain" description="HAMP" evidence="10">
    <location>
        <begin position="186"/>
        <end position="238"/>
    </location>
</feature>
<sequence length="590" mass="67467">MKRKLFGTYIILLLVGSIITGALALSSLRTYYMKNMRERLIVNEKLITSALMSYADTAESIDYYLIAKKFSSQIGNEVTFLDGKGNIIADSAGVNLVGKNQMDKLEIQNCFNDDIAVNERIDENTKQKSFFLAVRPLKIQGKNIIIRLSVPLKEFDNLNRAFLSCILISILMGTIIAIVIGFFFLNNLMEPINILNMATKKISRGNFKFRVKINTNDELQELAESFNNMSLSVNSAIVELNNKNIELNSILNSIVHGIMVMNEKLNVMLLNPTVESMFNIKESNVGKINLKDIINSKELLKMIKCTFGTGKYNQREISLIKGKIFKVTTNLIKYDLNCNRNGKNIIIVFEDVTEIKRLEELRSEFFVNASHELKTPLTTIMGFTQTLSKNVNSNDRCNNKNQVRFLDIINGELHRLKRLIDDILLLSKLESKKYYTSMDKVNIYRELDEIVYMFKNRSMNKNISIDILTVKNFSINLCSRDWFRQMIINILDNALKYTQCGGNIKIMAEPREKFAYISIKDNGVGIPEKDIPRIFERFYRVEKSRSRSEGGTGLGLAIVKHIVDEFNGKIYLKSQLNKGSEFIIKLPLNA</sequence>
<evidence type="ECO:0000259" key="10">
    <source>
        <dbReference type="PROSITE" id="PS50885"/>
    </source>
</evidence>
<dbReference type="PANTHER" id="PTHR45453:SF1">
    <property type="entry name" value="PHOSPHATE REGULON SENSOR PROTEIN PHOR"/>
    <property type="match status" value="1"/>
</dbReference>
<keyword evidence="6 11" id="KW-0418">Kinase</keyword>
<dbReference type="GO" id="GO:0016301">
    <property type="term" value="F:kinase activity"/>
    <property type="evidence" value="ECO:0007669"/>
    <property type="project" value="UniProtKB-KW"/>
</dbReference>
<evidence type="ECO:0000256" key="2">
    <source>
        <dbReference type="ARBA" id="ARBA00004370"/>
    </source>
</evidence>
<evidence type="ECO:0000256" key="4">
    <source>
        <dbReference type="ARBA" id="ARBA00022553"/>
    </source>
</evidence>
<dbReference type="Pfam" id="PF00512">
    <property type="entry name" value="HisKA"/>
    <property type="match status" value="1"/>
</dbReference>
<keyword evidence="8" id="KW-0812">Transmembrane</keyword>
<keyword evidence="12" id="KW-1185">Reference proteome</keyword>
<dbReference type="RefSeq" id="WP_229981536.1">
    <property type="nucleotide sequence ID" value="NZ_JAJJPB010000013.1"/>
</dbReference>
<dbReference type="PANTHER" id="PTHR45453">
    <property type="entry name" value="PHOSPHATE REGULON SENSOR PROTEIN PHOR"/>
    <property type="match status" value="1"/>
</dbReference>
<feature type="domain" description="Histidine kinase" evidence="9">
    <location>
        <begin position="368"/>
        <end position="590"/>
    </location>
</feature>
<evidence type="ECO:0000256" key="3">
    <source>
        <dbReference type="ARBA" id="ARBA00012438"/>
    </source>
</evidence>
<comment type="caution">
    <text evidence="11">The sequence shown here is derived from an EMBL/GenBank/DDBJ whole genome shotgun (WGS) entry which is preliminary data.</text>
</comment>
<dbReference type="Gene3D" id="3.30.565.10">
    <property type="entry name" value="Histidine kinase-like ATPase, C-terminal domain"/>
    <property type="match status" value="1"/>
</dbReference>
<evidence type="ECO:0000313" key="11">
    <source>
        <dbReference type="EMBL" id="MCC9295385.1"/>
    </source>
</evidence>
<dbReference type="PRINTS" id="PR00344">
    <property type="entry name" value="BCTRLSENSOR"/>
</dbReference>
<dbReference type="SUPFAM" id="SSF55874">
    <property type="entry name" value="ATPase domain of HSP90 chaperone/DNA topoisomerase II/histidine kinase"/>
    <property type="match status" value="1"/>
</dbReference>
<dbReference type="InterPro" id="IPR050351">
    <property type="entry name" value="BphY/WalK/GraS-like"/>
</dbReference>
<organism evidence="11 12">
    <name type="scientific">Clostridium aromativorans</name>
    <dbReference type="NCBI Taxonomy" id="2836848"/>
    <lineage>
        <taxon>Bacteria</taxon>
        <taxon>Bacillati</taxon>
        <taxon>Bacillota</taxon>
        <taxon>Clostridia</taxon>
        <taxon>Eubacteriales</taxon>
        <taxon>Clostridiaceae</taxon>
        <taxon>Clostridium</taxon>
    </lineage>
</organism>
<dbReference type="InterPro" id="IPR005467">
    <property type="entry name" value="His_kinase_dom"/>
</dbReference>
<evidence type="ECO:0000313" key="12">
    <source>
        <dbReference type="Proteomes" id="UP001165422"/>
    </source>
</evidence>
<dbReference type="PROSITE" id="PS50885">
    <property type="entry name" value="HAMP"/>
    <property type="match status" value="1"/>
</dbReference>
<dbReference type="PROSITE" id="PS50109">
    <property type="entry name" value="HIS_KIN"/>
    <property type="match status" value="1"/>
</dbReference>
<feature type="transmembrane region" description="Helical" evidence="8">
    <location>
        <begin position="6"/>
        <end position="28"/>
    </location>
</feature>
<evidence type="ECO:0000256" key="6">
    <source>
        <dbReference type="ARBA" id="ARBA00022777"/>
    </source>
</evidence>
<evidence type="ECO:0000256" key="1">
    <source>
        <dbReference type="ARBA" id="ARBA00000085"/>
    </source>
</evidence>
<dbReference type="SUPFAM" id="SSF55785">
    <property type="entry name" value="PYP-like sensor domain (PAS domain)"/>
    <property type="match status" value="1"/>
</dbReference>
<evidence type="ECO:0000259" key="9">
    <source>
        <dbReference type="PROSITE" id="PS50109"/>
    </source>
</evidence>
<comment type="catalytic activity">
    <reaction evidence="1">
        <text>ATP + protein L-histidine = ADP + protein N-phospho-L-histidine.</text>
        <dbReference type="EC" id="2.7.13.3"/>
    </reaction>
</comment>
<dbReference type="EMBL" id="JAJJPB010000013">
    <property type="protein sequence ID" value="MCC9295385.1"/>
    <property type="molecule type" value="Genomic_DNA"/>
</dbReference>
<comment type="subcellular location">
    <subcellularLocation>
        <location evidence="2">Membrane</location>
    </subcellularLocation>
</comment>
<keyword evidence="4" id="KW-0597">Phosphoprotein</keyword>
<dbReference type="SMART" id="SM00388">
    <property type="entry name" value="HisKA"/>
    <property type="match status" value="1"/>
</dbReference>
<protein>
    <recommendedName>
        <fullName evidence="3">histidine kinase</fullName>
        <ecNumber evidence="3">2.7.13.3</ecNumber>
    </recommendedName>
</protein>
<dbReference type="InterPro" id="IPR036097">
    <property type="entry name" value="HisK_dim/P_sf"/>
</dbReference>
<dbReference type="SUPFAM" id="SSF47384">
    <property type="entry name" value="Homodimeric domain of signal transducing histidine kinase"/>
    <property type="match status" value="1"/>
</dbReference>
<dbReference type="Gene3D" id="3.30.450.20">
    <property type="entry name" value="PAS domain"/>
    <property type="match status" value="1"/>
</dbReference>